<evidence type="ECO:0000256" key="5">
    <source>
        <dbReference type="PROSITE-ProRule" id="PRU01023"/>
    </source>
</evidence>
<dbReference type="Proteomes" id="UP000558460">
    <property type="component" value="Unassembled WGS sequence"/>
</dbReference>
<reference evidence="8 9" key="1">
    <citation type="submission" date="2019-09" db="EMBL/GenBank/DDBJ databases">
        <title>Bird 10,000 Genomes (B10K) Project - Family phase.</title>
        <authorList>
            <person name="Zhang G."/>
        </authorList>
    </citation>
    <scope>NUCLEOTIDE SEQUENCE [LARGE SCALE GENOMIC DNA]</scope>
    <source>
        <strain evidence="8">B10K-DU-029-69</strain>
        <tissue evidence="8">Muscle</tissue>
    </source>
</reference>
<feature type="region of interest" description="Disordered" evidence="6">
    <location>
        <begin position="219"/>
        <end position="250"/>
    </location>
</feature>
<dbReference type="AlphaFoldDB" id="A0A7L3MP59"/>
<dbReference type="GO" id="GO:0008173">
    <property type="term" value="F:RNA methyltransferase activity"/>
    <property type="evidence" value="ECO:0007669"/>
    <property type="project" value="InterPro"/>
</dbReference>
<accession>A0A7L3MP59</accession>
<feature type="binding site" evidence="5">
    <location>
        <position position="93"/>
    </location>
    <ligand>
        <name>S-adenosyl-L-methionine</name>
        <dbReference type="ChEBI" id="CHEBI:59789"/>
    </ligand>
</feature>
<evidence type="ECO:0000313" key="9">
    <source>
        <dbReference type="Proteomes" id="UP000558460"/>
    </source>
</evidence>
<feature type="binding site" evidence="5">
    <location>
        <position position="73"/>
    </location>
    <ligand>
        <name>S-adenosyl-L-methionine</name>
        <dbReference type="ChEBI" id="CHEBI:59789"/>
    </ligand>
</feature>
<proteinExistence type="inferred from homology"/>
<feature type="binding site" evidence="5">
    <location>
        <position position="46"/>
    </location>
    <ligand>
        <name>S-adenosyl-L-methionine</name>
        <dbReference type="ChEBI" id="CHEBI:59789"/>
    </ligand>
</feature>
<evidence type="ECO:0000256" key="1">
    <source>
        <dbReference type="ARBA" id="ARBA00022603"/>
    </source>
</evidence>
<evidence type="ECO:0000313" key="8">
    <source>
        <dbReference type="EMBL" id="NXU68102.1"/>
    </source>
</evidence>
<feature type="non-terminal residue" evidence="8">
    <location>
        <position position="1"/>
    </location>
</feature>
<dbReference type="InterPro" id="IPR023267">
    <property type="entry name" value="RCMT"/>
</dbReference>
<evidence type="ECO:0000256" key="4">
    <source>
        <dbReference type="ARBA" id="ARBA00022884"/>
    </source>
</evidence>
<sequence>QASCIPAFLLGPVAGSHVIDACAAPGNKTSHLAAILKNKGQIFAFDVDPKRVATMNTLLTRAGVTGCQLAQQDFLTVDPRDSKYSRVTHILLDPSCSGSGMVTRGPGEEAAPSAERLQALAGFQRRVLNHALSFPALQRLVYSTCSLHQEENEDVVQAVLQEWGSAFRLVTAFPSWPCRGLAAFSGAESCLRASPAETLTHGFFVAVLEWCKEGAAAPSSLPAAAKNPQPGQRRESGAAPKRKKTKQRMK</sequence>
<keyword evidence="2 5" id="KW-0808">Transferase</keyword>
<evidence type="ECO:0000259" key="7">
    <source>
        <dbReference type="PROSITE" id="PS51686"/>
    </source>
</evidence>
<keyword evidence="3 5" id="KW-0949">S-adenosyl-L-methionine</keyword>
<feature type="active site" description="Nucleophile" evidence="5">
    <location>
        <position position="145"/>
    </location>
</feature>
<dbReference type="GO" id="GO:0070475">
    <property type="term" value="P:rRNA base methylation"/>
    <property type="evidence" value="ECO:0007669"/>
    <property type="project" value="TreeGrafter"/>
</dbReference>
<dbReference type="GO" id="GO:0003723">
    <property type="term" value="F:RNA binding"/>
    <property type="evidence" value="ECO:0007669"/>
    <property type="project" value="UniProtKB-UniRule"/>
</dbReference>
<feature type="binding site" evidence="5">
    <location>
        <begin position="22"/>
        <end position="28"/>
    </location>
    <ligand>
        <name>S-adenosyl-L-methionine</name>
        <dbReference type="ChEBI" id="CHEBI:59789"/>
    </ligand>
</feature>
<dbReference type="Gene3D" id="3.40.50.150">
    <property type="entry name" value="Vaccinia Virus protein VP39"/>
    <property type="match status" value="1"/>
</dbReference>
<dbReference type="GO" id="GO:0005730">
    <property type="term" value="C:nucleolus"/>
    <property type="evidence" value="ECO:0007669"/>
    <property type="project" value="TreeGrafter"/>
</dbReference>
<dbReference type="FunFam" id="3.40.50.150:FF:000139">
    <property type="entry name" value="probable 28S rRNA (Cytosine-C(5))-methyltransferase isoform X2"/>
    <property type="match status" value="1"/>
</dbReference>
<evidence type="ECO:0000256" key="6">
    <source>
        <dbReference type="SAM" id="MobiDB-lite"/>
    </source>
</evidence>
<feature type="domain" description="SAM-dependent MTase RsmB/NOP-type" evidence="7">
    <location>
        <begin position="1"/>
        <end position="211"/>
    </location>
</feature>
<dbReference type="Pfam" id="PF01189">
    <property type="entry name" value="Methyltr_RsmB-F"/>
    <property type="match status" value="1"/>
</dbReference>
<dbReference type="InterPro" id="IPR049560">
    <property type="entry name" value="MeTrfase_RsmB-F_NOP2_cat"/>
</dbReference>
<protein>
    <submittedName>
        <fullName evidence="8">NSUN5 methyltransferase</fullName>
    </submittedName>
</protein>
<name>A0A7L3MP59_9PASS</name>
<comment type="caution">
    <text evidence="8">The sequence shown here is derived from an EMBL/GenBank/DDBJ whole genome shotgun (WGS) entry which is preliminary data.</text>
</comment>
<dbReference type="CDD" id="cd02440">
    <property type="entry name" value="AdoMet_MTases"/>
    <property type="match status" value="1"/>
</dbReference>
<dbReference type="InterPro" id="IPR001678">
    <property type="entry name" value="MeTrfase_RsmB-F_NOP2_dom"/>
</dbReference>
<dbReference type="InterPro" id="IPR029063">
    <property type="entry name" value="SAM-dependent_MTases_sf"/>
</dbReference>
<comment type="similarity">
    <text evidence="5">Belongs to the class I-like SAM-binding methyltransferase superfamily. RsmB/NOP family.</text>
</comment>
<gene>
    <name evidence="8" type="primary">Nsun5</name>
    <name evidence="8" type="ORF">HORVUL_R01418</name>
</gene>
<dbReference type="EMBL" id="VZUA01390166">
    <property type="protein sequence ID" value="NXU68102.1"/>
    <property type="molecule type" value="Genomic_DNA"/>
</dbReference>
<evidence type="ECO:0000256" key="3">
    <source>
        <dbReference type="ARBA" id="ARBA00022691"/>
    </source>
</evidence>
<dbReference type="SUPFAM" id="SSF53335">
    <property type="entry name" value="S-adenosyl-L-methionine-dependent methyltransferases"/>
    <property type="match status" value="1"/>
</dbReference>
<dbReference type="PANTHER" id="PTHR22807">
    <property type="entry name" value="NOP2 YEAST -RELATED NOL1/NOP2/FMU SUN DOMAIN-CONTAINING"/>
    <property type="match status" value="1"/>
</dbReference>
<feature type="non-terminal residue" evidence="8">
    <location>
        <position position="250"/>
    </location>
</feature>
<organism evidence="8 9">
    <name type="scientific">Horornis vulcanius</name>
    <dbReference type="NCBI Taxonomy" id="2585811"/>
    <lineage>
        <taxon>Eukaryota</taxon>
        <taxon>Metazoa</taxon>
        <taxon>Chordata</taxon>
        <taxon>Craniata</taxon>
        <taxon>Vertebrata</taxon>
        <taxon>Euteleostomi</taxon>
        <taxon>Archelosauria</taxon>
        <taxon>Archosauria</taxon>
        <taxon>Dinosauria</taxon>
        <taxon>Saurischia</taxon>
        <taxon>Theropoda</taxon>
        <taxon>Coelurosauria</taxon>
        <taxon>Aves</taxon>
        <taxon>Neognathae</taxon>
        <taxon>Neoaves</taxon>
        <taxon>Telluraves</taxon>
        <taxon>Australaves</taxon>
        <taxon>Passeriformes</taxon>
        <taxon>Sylvioidea</taxon>
        <taxon>Scotocercidae</taxon>
        <taxon>Horornis</taxon>
    </lineage>
</organism>
<keyword evidence="4 5" id="KW-0694">RNA-binding</keyword>
<evidence type="ECO:0000256" key="2">
    <source>
        <dbReference type="ARBA" id="ARBA00022679"/>
    </source>
</evidence>
<keyword evidence="1 5" id="KW-0489">Methyltransferase</keyword>
<dbReference type="PROSITE" id="PS51686">
    <property type="entry name" value="SAM_MT_RSMB_NOP"/>
    <property type="match status" value="1"/>
</dbReference>
<dbReference type="OrthoDB" id="435282at2759"/>
<dbReference type="PANTHER" id="PTHR22807:SF4">
    <property type="entry name" value="28S RRNA (CYTOSINE-C(5))-METHYLTRANSFERASE"/>
    <property type="match status" value="1"/>
</dbReference>
<keyword evidence="9" id="KW-1185">Reference proteome</keyword>
<dbReference type="PRINTS" id="PR02008">
    <property type="entry name" value="RCMTFAMILY"/>
</dbReference>
<feature type="compositionally biased region" description="Basic residues" evidence="6">
    <location>
        <begin position="240"/>
        <end position="250"/>
    </location>
</feature>